<evidence type="ECO:0008006" key="4">
    <source>
        <dbReference type="Google" id="ProtNLM"/>
    </source>
</evidence>
<dbReference type="Proteomes" id="UP000054166">
    <property type="component" value="Unassembled WGS sequence"/>
</dbReference>
<dbReference type="AlphaFoldDB" id="A0A0C3F351"/>
<reference evidence="2 3" key="1">
    <citation type="submission" date="2014-04" db="EMBL/GenBank/DDBJ databases">
        <authorList>
            <consortium name="DOE Joint Genome Institute"/>
            <person name="Kuo A."/>
            <person name="Tarkka M."/>
            <person name="Buscot F."/>
            <person name="Kohler A."/>
            <person name="Nagy L.G."/>
            <person name="Floudas D."/>
            <person name="Copeland A."/>
            <person name="Barry K.W."/>
            <person name="Cichocki N."/>
            <person name="Veneault-Fourrey C."/>
            <person name="LaButti K."/>
            <person name="Lindquist E.A."/>
            <person name="Lipzen A."/>
            <person name="Lundell T."/>
            <person name="Morin E."/>
            <person name="Murat C."/>
            <person name="Sun H."/>
            <person name="Tunlid A."/>
            <person name="Henrissat B."/>
            <person name="Grigoriev I.V."/>
            <person name="Hibbett D.S."/>
            <person name="Martin F."/>
            <person name="Nordberg H.P."/>
            <person name="Cantor M.N."/>
            <person name="Hua S.X."/>
        </authorList>
    </citation>
    <scope>NUCLEOTIDE SEQUENCE [LARGE SCALE GENOMIC DNA]</scope>
    <source>
        <strain evidence="2 3">F 1598</strain>
    </source>
</reference>
<proteinExistence type="predicted"/>
<dbReference type="EMBL" id="KN833011">
    <property type="protein sequence ID" value="KIM79175.1"/>
    <property type="molecule type" value="Genomic_DNA"/>
</dbReference>
<keyword evidence="1" id="KW-0732">Signal</keyword>
<accession>A0A0C3F351</accession>
<feature type="signal peptide" evidence="1">
    <location>
        <begin position="1"/>
        <end position="19"/>
    </location>
</feature>
<gene>
    <name evidence="2" type="ORF">PILCRDRAFT_570884</name>
</gene>
<keyword evidence="3" id="KW-1185">Reference proteome</keyword>
<sequence>MRLYSLITILFAFATTVLSEPTLSEKRTNQLTSPFLHKRSDMVITRDGRLISRQDCCEDPPGCGCASPTCCPNFPGCAC</sequence>
<evidence type="ECO:0000313" key="2">
    <source>
        <dbReference type="EMBL" id="KIM79175.1"/>
    </source>
</evidence>
<reference evidence="3" key="2">
    <citation type="submission" date="2015-01" db="EMBL/GenBank/DDBJ databases">
        <title>Evolutionary Origins and Diversification of the Mycorrhizal Mutualists.</title>
        <authorList>
            <consortium name="DOE Joint Genome Institute"/>
            <consortium name="Mycorrhizal Genomics Consortium"/>
            <person name="Kohler A."/>
            <person name="Kuo A."/>
            <person name="Nagy L.G."/>
            <person name="Floudas D."/>
            <person name="Copeland A."/>
            <person name="Barry K.W."/>
            <person name="Cichocki N."/>
            <person name="Veneault-Fourrey C."/>
            <person name="LaButti K."/>
            <person name="Lindquist E.A."/>
            <person name="Lipzen A."/>
            <person name="Lundell T."/>
            <person name="Morin E."/>
            <person name="Murat C."/>
            <person name="Riley R."/>
            <person name="Ohm R."/>
            <person name="Sun H."/>
            <person name="Tunlid A."/>
            <person name="Henrissat B."/>
            <person name="Grigoriev I.V."/>
            <person name="Hibbett D.S."/>
            <person name="Martin F."/>
        </authorList>
    </citation>
    <scope>NUCLEOTIDE SEQUENCE [LARGE SCALE GENOMIC DNA]</scope>
    <source>
        <strain evidence="3">F 1598</strain>
    </source>
</reference>
<organism evidence="2 3">
    <name type="scientific">Piloderma croceum (strain F 1598)</name>
    <dbReference type="NCBI Taxonomy" id="765440"/>
    <lineage>
        <taxon>Eukaryota</taxon>
        <taxon>Fungi</taxon>
        <taxon>Dikarya</taxon>
        <taxon>Basidiomycota</taxon>
        <taxon>Agaricomycotina</taxon>
        <taxon>Agaricomycetes</taxon>
        <taxon>Agaricomycetidae</taxon>
        <taxon>Atheliales</taxon>
        <taxon>Atheliaceae</taxon>
        <taxon>Piloderma</taxon>
    </lineage>
</organism>
<dbReference type="OrthoDB" id="10329139at2759"/>
<evidence type="ECO:0000313" key="3">
    <source>
        <dbReference type="Proteomes" id="UP000054166"/>
    </source>
</evidence>
<feature type="chain" id="PRO_5002164319" description="Conotoxin" evidence="1">
    <location>
        <begin position="20"/>
        <end position="79"/>
    </location>
</feature>
<evidence type="ECO:0000256" key="1">
    <source>
        <dbReference type="SAM" id="SignalP"/>
    </source>
</evidence>
<dbReference type="HOGENOM" id="CLU_2638936_0_0_1"/>
<dbReference type="InParanoid" id="A0A0C3F351"/>
<name>A0A0C3F351_PILCF</name>
<protein>
    <recommendedName>
        <fullName evidence="4">Conotoxin</fullName>
    </recommendedName>
</protein>